<evidence type="ECO:0000256" key="1">
    <source>
        <dbReference type="ARBA" id="ARBA00006754"/>
    </source>
</evidence>
<evidence type="ECO:0000259" key="2">
    <source>
        <dbReference type="SMART" id="SM00065"/>
    </source>
</evidence>
<dbReference type="InterPro" id="IPR051448">
    <property type="entry name" value="CdaR-like_regulators"/>
</dbReference>
<comment type="caution">
    <text evidence="3">The sequence shown here is derived from an EMBL/GenBank/DDBJ whole genome shotgun (WGS) entry which is preliminary data.</text>
</comment>
<keyword evidence="4" id="KW-1185">Reference proteome</keyword>
<dbReference type="Gene3D" id="1.10.10.2840">
    <property type="entry name" value="PucR C-terminal helix-turn-helix domain"/>
    <property type="match status" value="1"/>
</dbReference>
<dbReference type="SMART" id="SM00065">
    <property type="entry name" value="GAF"/>
    <property type="match status" value="1"/>
</dbReference>
<protein>
    <submittedName>
        <fullName evidence="3">Helix-turn-helix domain-containing protein</fullName>
    </submittedName>
</protein>
<evidence type="ECO:0000313" key="3">
    <source>
        <dbReference type="EMBL" id="MFD1778672.1"/>
    </source>
</evidence>
<dbReference type="InterPro" id="IPR042070">
    <property type="entry name" value="PucR_C-HTH_sf"/>
</dbReference>
<dbReference type="Gene3D" id="3.30.450.40">
    <property type="match status" value="1"/>
</dbReference>
<dbReference type="InterPro" id="IPR003018">
    <property type="entry name" value="GAF"/>
</dbReference>
<sequence>MKLTSEREKLMKKIDNHLRTMARHLVTFDTIEETLDYLLEGFYKEYACDLVGVVLYEKGRLVPKVWKGEQFTIDQTLHLDVKDCSPKLLKNAIWWQKDKREETNCAFHTAIKNENLSTWFTVPLHNLNESFGLCVIGFREFIPLIIEAEQIFTEFGHDVASSLIIAREKESQKRKMKGIEWIKENILPNSSIEHIIEKVVERACKGTQASGACVYLYDEENTCFDLHPPWYGPVGHPIKIKVNSNKSLDSYFPCVEVSGGTELTVPLLVNLKTIGVIYVTTGGEGYFTEEDLEFLKFVSDFVSMQIENARLYRFEYESKKSLETILEHQQELVKKTVKGADLIEITNTISAMIDSTVFLYDRFMNPITSKVKQEEKHLQNEYGHEIIKMKSEIIKLRTEDLTIKVNGTGLHVLPILQGNKALGYLIVSLYQKKMHRLIRLTIDYVLNVYAIEFIKQKLVLDTKEQIQEGFINQLFAETIENPEKIIQYATLTNWNILEPHTVVVGSFYVADDAGENVVAIEAKKSRVWDQMKSDLSFHFSNMIFSRKGEDFIIIAQTPSEKNVWERLYKLLSDSTKKEKITTYFGIGGSTTKLEDYYDSYIKASKAKNVIMNRNPDGGYALYDDLGAYTILSNTSDLASAKIFIKNNLGALVQYSEKNNVDLFGTLRVYLLHNGNVREASNALFIHRSTLEYRIDRIAELLDVDLNDAEVRFELLMAYKLYSLFDFDSSELM</sequence>
<dbReference type="PANTHER" id="PTHR33744:SF1">
    <property type="entry name" value="DNA-BINDING TRANSCRIPTIONAL ACTIVATOR ADER"/>
    <property type="match status" value="1"/>
</dbReference>
<feature type="domain" description="GAF" evidence="2">
    <location>
        <begin position="191"/>
        <end position="316"/>
    </location>
</feature>
<dbReference type="Pfam" id="PF17853">
    <property type="entry name" value="GGDEF_2"/>
    <property type="match status" value="1"/>
</dbReference>
<dbReference type="PANTHER" id="PTHR33744">
    <property type="entry name" value="CARBOHYDRATE DIACID REGULATOR"/>
    <property type="match status" value="1"/>
</dbReference>
<accession>A0ABW4MMT8</accession>
<organism evidence="3 4">
    <name type="scientific">Fredinandcohnia salidurans</name>
    <dbReference type="NCBI Taxonomy" id="2595041"/>
    <lineage>
        <taxon>Bacteria</taxon>
        <taxon>Bacillati</taxon>
        <taxon>Bacillota</taxon>
        <taxon>Bacilli</taxon>
        <taxon>Bacillales</taxon>
        <taxon>Bacillaceae</taxon>
        <taxon>Fredinandcohnia</taxon>
    </lineage>
</organism>
<dbReference type="InterPro" id="IPR029016">
    <property type="entry name" value="GAF-like_dom_sf"/>
</dbReference>
<proteinExistence type="inferred from homology"/>
<comment type="similarity">
    <text evidence="1">Belongs to the CdaR family.</text>
</comment>
<dbReference type="InterPro" id="IPR025736">
    <property type="entry name" value="PucR_C-HTH_dom"/>
</dbReference>
<dbReference type="EMBL" id="JBHUEK010000010">
    <property type="protein sequence ID" value="MFD1778672.1"/>
    <property type="molecule type" value="Genomic_DNA"/>
</dbReference>
<dbReference type="Proteomes" id="UP001597227">
    <property type="component" value="Unassembled WGS sequence"/>
</dbReference>
<dbReference type="InterPro" id="IPR041522">
    <property type="entry name" value="CdaR_GGDEF"/>
</dbReference>
<gene>
    <name evidence="3" type="ORF">ACFSFW_08335</name>
</gene>
<name>A0ABW4MMT8_9BACI</name>
<reference evidence="4" key="1">
    <citation type="journal article" date="2019" name="Int. J. Syst. Evol. Microbiol.">
        <title>The Global Catalogue of Microorganisms (GCM) 10K type strain sequencing project: providing services to taxonomists for standard genome sequencing and annotation.</title>
        <authorList>
            <consortium name="The Broad Institute Genomics Platform"/>
            <consortium name="The Broad Institute Genome Sequencing Center for Infectious Disease"/>
            <person name="Wu L."/>
            <person name="Ma J."/>
        </authorList>
    </citation>
    <scope>NUCLEOTIDE SEQUENCE [LARGE SCALE GENOMIC DNA]</scope>
    <source>
        <strain evidence="4">CCUG 15531</strain>
    </source>
</reference>
<dbReference type="SUPFAM" id="SSF55781">
    <property type="entry name" value="GAF domain-like"/>
    <property type="match status" value="1"/>
</dbReference>
<evidence type="ECO:0000313" key="4">
    <source>
        <dbReference type="Proteomes" id="UP001597227"/>
    </source>
</evidence>
<dbReference type="Pfam" id="PF13556">
    <property type="entry name" value="HTH_30"/>
    <property type="match status" value="1"/>
</dbReference>
<dbReference type="RefSeq" id="WP_388037084.1">
    <property type="nucleotide sequence ID" value="NZ_JBHUEK010000010.1"/>
</dbReference>
<dbReference type="Pfam" id="PF01590">
    <property type="entry name" value="GAF"/>
    <property type="match status" value="1"/>
</dbReference>